<feature type="region of interest" description="Disordered" evidence="1">
    <location>
        <begin position="38"/>
        <end position="61"/>
    </location>
</feature>
<dbReference type="Proteomes" id="UP000172353">
    <property type="component" value="Segment"/>
</dbReference>
<proteinExistence type="predicted"/>
<evidence type="ECO:0000313" key="3">
    <source>
        <dbReference type="Proteomes" id="UP000172353"/>
    </source>
</evidence>
<organism evidence="2 3">
    <name type="scientific">Melanoplus sanguinipes entomopoxvirus</name>
    <name type="common">MsEPV</name>
    <dbReference type="NCBI Taxonomy" id="83191"/>
    <lineage>
        <taxon>Viruses</taxon>
        <taxon>Varidnaviria</taxon>
        <taxon>Bamfordvirae</taxon>
        <taxon>Nucleocytoviricota</taxon>
        <taxon>Pokkesviricetes</taxon>
        <taxon>Chitovirales</taxon>
        <taxon>Poxviridae</taxon>
        <taxon>Entomopoxvirinae</taxon>
        <taxon>Deltaentomopoxvirus</taxon>
        <taxon>Deltaentomopoxvirus msanguinipes</taxon>
    </lineage>
</organism>
<organismHost>
    <name type="scientific">Melanoplus sanguinipes</name>
    <name type="common">Migratory grasshopper</name>
    <dbReference type="NCBI Taxonomy" id="65742"/>
</organismHost>
<dbReference type="RefSeq" id="NP_048125.1">
    <property type="nucleotide sequence ID" value="NC_001993.1"/>
</dbReference>
<keyword evidence="3" id="KW-1185">Reference proteome</keyword>
<dbReference type="GeneID" id="1449818"/>
<evidence type="ECO:0000256" key="1">
    <source>
        <dbReference type="SAM" id="MobiDB-lite"/>
    </source>
</evidence>
<dbReference type="PIR" id="T28215">
    <property type="entry name" value="T28215"/>
</dbReference>
<sequence length="82" mass="9556">MSKYNQSFIERSMSSIEKNNYFNATSDNLYLVSRDEQYSTSNTQKYNTKESSSSQALTRELQNRLGDSQLEGYYLMAQKKSK</sequence>
<evidence type="ECO:0000313" key="2">
    <source>
        <dbReference type="EMBL" id="AAC97823.1"/>
    </source>
</evidence>
<gene>
    <name evidence="2" type="primary">MSV054</name>
</gene>
<dbReference type="EMBL" id="AF063866">
    <property type="protein sequence ID" value="AAC97823.1"/>
    <property type="molecule type" value="Genomic_DNA"/>
</dbReference>
<accession>Q9YW38</accession>
<dbReference type="KEGG" id="vg:1449818"/>
<feature type="compositionally biased region" description="Polar residues" evidence="1">
    <location>
        <begin position="38"/>
        <end position="57"/>
    </location>
</feature>
<reference evidence="2 3" key="1">
    <citation type="journal article" date="1999" name="J. Virol.">
        <title>The genome of Melanoplus sanguinipes entomopoxvirus.</title>
        <authorList>
            <person name="Afonso C.L."/>
            <person name="Tulman E.R."/>
            <person name="Lu Z."/>
            <person name="Oma E."/>
            <person name="Kutish G.F."/>
            <person name="Rock D.L."/>
        </authorList>
    </citation>
    <scope>NUCLEOTIDE SEQUENCE [LARGE SCALE GENOMIC DNA]</scope>
    <source>
        <strain evidence="2">Tucson</strain>
    </source>
</reference>
<protein>
    <submittedName>
        <fullName evidence="2">Uncharacterized protein</fullName>
    </submittedName>
</protein>
<name>Q9YW38_MSEPV</name>